<evidence type="ECO:0000259" key="2">
    <source>
        <dbReference type="Pfam" id="PF13304"/>
    </source>
</evidence>
<dbReference type="InterPro" id="IPR003959">
    <property type="entry name" value="ATPase_AAA_core"/>
</dbReference>
<keyword evidence="1" id="KW-0227">DNA damage</keyword>
<comment type="caution">
    <text evidence="3">The sequence shown here is derived from an EMBL/GenBank/DDBJ whole genome shotgun (WGS) entry which is preliminary data.</text>
</comment>
<dbReference type="GO" id="GO:0016887">
    <property type="term" value="F:ATP hydrolysis activity"/>
    <property type="evidence" value="ECO:0007669"/>
    <property type="project" value="InterPro"/>
</dbReference>
<dbReference type="AlphaFoldDB" id="A0A553JX89"/>
<name>A0A553JX89_9ACTN</name>
<dbReference type="PIRSF" id="PIRSF029347">
    <property type="entry name" value="RecF"/>
    <property type="match status" value="1"/>
</dbReference>
<feature type="domain" description="ATPase AAA-type core" evidence="2">
    <location>
        <begin position="23"/>
        <end position="349"/>
    </location>
</feature>
<keyword evidence="1" id="KW-0742">SOS response</keyword>
<reference evidence="3 4" key="1">
    <citation type="submission" date="2019-07" db="EMBL/GenBank/DDBJ databases">
        <authorList>
            <person name="Zhou L.-Y."/>
        </authorList>
    </citation>
    <scope>NUCLEOTIDE SEQUENCE [LARGE SCALE GENOMIC DNA]</scope>
    <source>
        <strain evidence="3 4">YIM 101269</strain>
    </source>
</reference>
<dbReference type="Proteomes" id="UP000317638">
    <property type="component" value="Unassembled WGS sequence"/>
</dbReference>
<evidence type="ECO:0000256" key="1">
    <source>
        <dbReference type="ARBA" id="ARBA00023236"/>
    </source>
</evidence>
<evidence type="ECO:0000313" key="4">
    <source>
        <dbReference type="Proteomes" id="UP000317638"/>
    </source>
</evidence>
<protein>
    <submittedName>
        <fullName evidence="3">AAA family ATPase</fullName>
    </submittedName>
</protein>
<dbReference type="GO" id="GO:0006302">
    <property type="term" value="P:double-strand break repair"/>
    <property type="evidence" value="ECO:0007669"/>
    <property type="project" value="TreeGrafter"/>
</dbReference>
<dbReference type="PANTHER" id="PTHR32182">
    <property type="entry name" value="DNA REPLICATION AND REPAIR PROTEIN RECF"/>
    <property type="match status" value="1"/>
</dbReference>
<dbReference type="SUPFAM" id="SSF52540">
    <property type="entry name" value="P-loop containing nucleoside triphosphate hydrolases"/>
    <property type="match status" value="1"/>
</dbReference>
<organism evidence="3 4">
    <name type="scientific">Tessaracoccus rhinocerotis</name>
    <dbReference type="NCBI Taxonomy" id="1689449"/>
    <lineage>
        <taxon>Bacteria</taxon>
        <taxon>Bacillati</taxon>
        <taxon>Actinomycetota</taxon>
        <taxon>Actinomycetes</taxon>
        <taxon>Propionibacteriales</taxon>
        <taxon>Propionibacteriaceae</taxon>
        <taxon>Tessaracoccus</taxon>
    </lineage>
</organism>
<dbReference type="GO" id="GO:0000731">
    <property type="term" value="P:DNA synthesis involved in DNA repair"/>
    <property type="evidence" value="ECO:0007669"/>
    <property type="project" value="TreeGrafter"/>
</dbReference>
<evidence type="ECO:0000313" key="3">
    <source>
        <dbReference type="EMBL" id="TRY17068.1"/>
    </source>
</evidence>
<dbReference type="EMBL" id="VKKG01000006">
    <property type="protein sequence ID" value="TRY17068.1"/>
    <property type="molecule type" value="Genomic_DNA"/>
</dbReference>
<dbReference type="OrthoDB" id="104167at2"/>
<dbReference type="Gene3D" id="3.40.50.300">
    <property type="entry name" value="P-loop containing nucleotide triphosphate hydrolases"/>
    <property type="match status" value="2"/>
</dbReference>
<accession>A0A553JX89</accession>
<gene>
    <name evidence="3" type="ORF">FOJ82_14570</name>
</gene>
<dbReference type="RefSeq" id="WP_143939211.1">
    <property type="nucleotide sequence ID" value="NZ_VKKG01000006.1"/>
</dbReference>
<dbReference type="Pfam" id="PF13304">
    <property type="entry name" value="AAA_21"/>
    <property type="match status" value="1"/>
</dbReference>
<dbReference type="GO" id="GO:0005524">
    <property type="term" value="F:ATP binding"/>
    <property type="evidence" value="ECO:0007669"/>
    <property type="project" value="InterPro"/>
</dbReference>
<dbReference type="FunFam" id="3.40.50.300:FF:002708">
    <property type="entry name" value="FeS assembly ATPase SufC"/>
    <property type="match status" value="1"/>
</dbReference>
<sequence>MITTLAVHGYRSLRDLAVPMAPVTLVTGANGSGKSSLYRAMRLLAGTATSGVVGSLAAEGGLDRVLWAGPERISGAMRRGEVAVQGSSSRSKPVSLMLGFATPELAYLIDIGLPIPSPTAFVRDPQIKREEIFAAPVLRPASRLVQRKNSTVTVFDDESRTVGSKLSARVSILSELSDPDGYPDIGWMRQVVSGWRFYDSFRTDSAAPARSSCVGTWTPVLADDGHDLAAAVQTVLESAWAGPFARAFEEAFPGSEVLIDAEGTDGRFHLQVRQPGMLRPLGADELSDGTLRFLLLATALLSPQPPSLLVLNEPETSLHPHVLPVLARLMTDVATRTQVMVVSHSDALIQPLLALGAEDAVTHHHLVKEVGETRLEGQGLLSTVPWEWGSR</sequence>
<keyword evidence="4" id="KW-1185">Reference proteome</keyword>
<dbReference type="GO" id="GO:0009432">
    <property type="term" value="P:SOS response"/>
    <property type="evidence" value="ECO:0007669"/>
    <property type="project" value="UniProtKB-KW"/>
</dbReference>
<dbReference type="InterPro" id="IPR014555">
    <property type="entry name" value="RecF-like"/>
</dbReference>
<dbReference type="InterPro" id="IPR027417">
    <property type="entry name" value="P-loop_NTPase"/>
</dbReference>
<proteinExistence type="predicted"/>
<dbReference type="PANTHER" id="PTHR32182:SF25">
    <property type="entry name" value="SLR1056 PROTEIN"/>
    <property type="match status" value="1"/>
</dbReference>